<comment type="caution">
    <text evidence="1">The sequence shown here is derived from an EMBL/GenBank/DDBJ whole genome shotgun (WGS) entry which is preliminary data.</text>
</comment>
<gene>
    <name evidence="1" type="ORF">BCR37DRAFT_390276</name>
</gene>
<dbReference type="RefSeq" id="XP_040728245.1">
    <property type="nucleotide sequence ID" value="XM_040870824.1"/>
</dbReference>
<dbReference type="PANTHER" id="PTHR47345:SF1">
    <property type="entry name" value="CUT9-INTERACTING PROTEIN SCN1"/>
    <property type="match status" value="1"/>
</dbReference>
<organism evidence="1 2">
    <name type="scientific">Protomyces lactucae-debilis</name>
    <dbReference type="NCBI Taxonomy" id="2754530"/>
    <lineage>
        <taxon>Eukaryota</taxon>
        <taxon>Fungi</taxon>
        <taxon>Dikarya</taxon>
        <taxon>Ascomycota</taxon>
        <taxon>Taphrinomycotina</taxon>
        <taxon>Taphrinomycetes</taxon>
        <taxon>Taphrinales</taxon>
        <taxon>Protomycetaceae</taxon>
        <taxon>Protomyces</taxon>
    </lineage>
</organism>
<dbReference type="InterPro" id="IPR032466">
    <property type="entry name" value="Metal_Hydrolase"/>
</dbReference>
<dbReference type="InterPro" id="IPR001130">
    <property type="entry name" value="TatD-like"/>
</dbReference>
<dbReference type="Proteomes" id="UP000193685">
    <property type="component" value="Unassembled WGS sequence"/>
</dbReference>
<dbReference type="OMA" id="VPCFGWH"/>
<dbReference type="AlphaFoldDB" id="A0A1Y2FUR8"/>
<dbReference type="PANTHER" id="PTHR47345">
    <property type="entry name" value="CUT9-INTERACTING PROTEIN SCN1"/>
    <property type="match status" value="1"/>
</dbReference>
<proteinExistence type="predicted"/>
<evidence type="ECO:0008006" key="3">
    <source>
        <dbReference type="Google" id="ProtNLM"/>
    </source>
</evidence>
<dbReference type="OrthoDB" id="413993at2759"/>
<name>A0A1Y2FUR8_PROLT</name>
<dbReference type="Gene3D" id="3.20.20.140">
    <property type="entry name" value="Metal-dependent hydrolases"/>
    <property type="match status" value="1"/>
</dbReference>
<accession>A0A1Y2FUR8</accession>
<evidence type="ECO:0000313" key="1">
    <source>
        <dbReference type="EMBL" id="ORY87750.1"/>
    </source>
</evidence>
<protein>
    <recommendedName>
        <fullName evidence="3">Cut9 interacting protein Scn1</fullName>
    </recommendedName>
</protein>
<evidence type="ECO:0000313" key="2">
    <source>
        <dbReference type="Proteomes" id="UP000193685"/>
    </source>
</evidence>
<dbReference type="GO" id="GO:0016788">
    <property type="term" value="F:hydrolase activity, acting on ester bonds"/>
    <property type="evidence" value="ECO:0007669"/>
    <property type="project" value="InterPro"/>
</dbReference>
<keyword evidence="2" id="KW-1185">Reference proteome</keyword>
<sequence length="352" mass="39692">MTELYDAHCHPTDTISSIDGIASLEAVGLCIMATRESDQELVGQTAIKFSDKVIPAFGIHPWFVHNIYDDRNSVERPDKAEHFRGVIKPEPDADFIASLPDLVPLSSVLASISQNLEEQPLAMVGEVGVDKSFRIPDRNQPRQDSNRSHLSKYKTGLEHQSLILKAQLTLAGKYQRACSIHGVQAHGLLFDQISSLWAGHELPSKSSIKKGVARKKQAGDGDQVFQFPRNPFTSEADMCWFPPRICLHSFSGNRETVFSWINPRIPANIFFSFSQVVNGRYDRWAEVVDSIPDDRLLIESDYHDCRSIDKSLEEALQFVAQAKGWTTDEARVILKKNWHSFVYGTQKRETHS</sequence>
<dbReference type="SUPFAM" id="SSF51556">
    <property type="entry name" value="Metallo-dependent hydrolases"/>
    <property type="match status" value="1"/>
</dbReference>
<dbReference type="Pfam" id="PF01026">
    <property type="entry name" value="TatD_DNase"/>
    <property type="match status" value="1"/>
</dbReference>
<dbReference type="EMBL" id="MCFI01000001">
    <property type="protein sequence ID" value="ORY87750.1"/>
    <property type="molecule type" value="Genomic_DNA"/>
</dbReference>
<dbReference type="GeneID" id="63787423"/>
<reference evidence="1 2" key="1">
    <citation type="submission" date="2016-07" db="EMBL/GenBank/DDBJ databases">
        <title>Pervasive Adenine N6-methylation of Active Genes in Fungi.</title>
        <authorList>
            <consortium name="DOE Joint Genome Institute"/>
            <person name="Mondo S.J."/>
            <person name="Dannebaum R.O."/>
            <person name="Kuo R.C."/>
            <person name="Labutti K."/>
            <person name="Haridas S."/>
            <person name="Kuo A."/>
            <person name="Salamov A."/>
            <person name="Ahrendt S.R."/>
            <person name="Lipzen A."/>
            <person name="Sullivan W."/>
            <person name="Andreopoulos W.B."/>
            <person name="Clum A."/>
            <person name="Lindquist E."/>
            <person name="Daum C."/>
            <person name="Ramamoorthy G.K."/>
            <person name="Gryganskyi A."/>
            <person name="Culley D."/>
            <person name="Magnuson J.K."/>
            <person name="James T.Y."/>
            <person name="O'Malley M.A."/>
            <person name="Stajich J.E."/>
            <person name="Spatafora J.W."/>
            <person name="Visel A."/>
            <person name="Grigoriev I.V."/>
        </authorList>
    </citation>
    <scope>NUCLEOTIDE SEQUENCE [LARGE SCALE GENOMIC DNA]</scope>
    <source>
        <strain evidence="1 2">12-1054</strain>
    </source>
</reference>
<dbReference type="InterPro" id="IPR053044">
    <property type="entry name" value="Metallo-hydrolase/TatD-type"/>
</dbReference>